<accession>K2F5J7</accession>
<evidence type="ECO:0008006" key="4">
    <source>
        <dbReference type="Google" id="ProtNLM"/>
    </source>
</evidence>
<dbReference type="EMBL" id="AMFJ01000829">
    <property type="protein sequence ID" value="EKE26361.1"/>
    <property type="molecule type" value="Genomic_DNA"/>
</dbReference>
<gene>
    <name evidence="3" type="ORF">ACD_4C00313G0008</name>
</gene>
<evidence type="ECO:0000256" key="2">
    <source>
        <dbReference type="SAM" id="SignalP"/>
    </source>
</evidence>
<reference evidence="3" key="1">
    <citation type="journal article" date="2012" name="Science">
        <title>Fermentation, hydrogen, and sulfur metabolism in multiple uncultivated bacterial phyla.</title>
        <authorList>
            <person name="Wrighton K.C."/>
            <person name="Thomas B.C."/>
            <person name="Sharon I."/>
            <person name="Miller C.S."/>
            <person name="Castelle C.J."/>
            <person name="VerBerkmoes N.C."/>
            <person name="Wilkins M.J."/>
            <person name="Hettich R.L."/>
            <person name="Lipton M.S."/>
            <person name="Williams K.H."/>
            <person name="Long P.E."/>
            <person name="Banfield J.F."/>
        </authorList>
    </citation>
    <scope>NUCLEOTIDE SEQUENCE [LARGE SCALE GENOMIC DNA]</scope>
</reference>
<keyword evidence="1" id="KW-0812">Transmembrane</keyword>
<keyword evidence="1" id="KW-1133">Transmembrane helix</keyword>
<organism evidence="3">
    <name type="scientific">uncultured bacterium</name>
    <name type="common">gcode 4</name>
    <dbReference type="NCBI Taxonomy" id="1234023"/>
    <lineage>
        <taxon>Bacteria</taxon>
        <taxon>environmental samples</taxon>
    </lineage>
</organism>
<keyword evidence="2" id="KW-0732">Signal</keyword>
<evidence type="ECO:0000313" key="3">
    <source>
        <dbReference type="EMBL" id="EKE26361.1"/>
    </source>
</evidence>
<sequence>MKKIIMAMLLLIPSFVFAQDYIPCFGPGMMYGIWGYWITSWVFMIIFWWLIIWLIISLTKWSIWFWGYSKDDKNKSIDILKERFAKWEITKEQYDEMKKELEK</sequence>
<comment type="caution">
    <text evidence="3">The sequence shown here is derived from an EMBL/GenBank/DDBJ whole genome shotgun (WGS) entry which is preliminary data.</text>
</comment>
<dbReference type="AlphaFoldDB" id="K2F5J7"/>
<feature type="transmembrane region" description="Helical" evidence="1">
    <location>
        <begin position="34"/>
        <end position="56"/>
    </location>
</feature>
<keyword evidence="1" id="KW-0472">Membrane</keyword>
<name>K2F5J7_9BACT</name>
<protein>
    <recommendedName>
        <fullName evidence="4">SHOCT domain-containing protein</fullName>
    </recommendedName>
</protein>
<feature type="chain" id="PRO_5017402435" description="SHOCT domain-containing protein" evidence="2">
    <location>
        <begin position="19"/>
        <end position="103"/>
    </location>
</feature>
<feature type="signal peptide" evidence="2">
    <location>
        <begin position="1"/>
        <end position="18"/>
    </location>
</feature>
<evidence type="ECO:0000256" key="1">
    <source>
        <dbReference type="SAM" id="Phobius"/>
    </source>
</evidence>
<proteinExistence type="predicted"/>